<evidence type="ECO:0000313" key="3">
    <source>
        <dbReference type="EMBL" id="KAG1778552.1"/>
    </source>
</evidence>
<organism evidence="3 4">
    <name type="scientific">Suillus placidus</name>
    <dbReference type="NCBI Taxonomy" id="48579"/>
    <lineage>
        <taxon>Eukaryota</taxon>
        <taxon>Fungi</taxon>
        <taxon>Dikarya</taxon>
        <taxon>Basidiomycota</taxon>
        <taxon>Agaricomycotina</taxon>
        <taxon>Agaricomycetes</taxon>
        <taxon>Agaricomycetidae</taxon>
        <taxon>Boletales</taxon>
        <taxon>Suillineae</taxon>
        <taxon>Suillaceae</taxon>
        <taxon>Suillus</taxon>
    </lineage>
</organism>
<feature type="region of interest" description="Disordered" evidence="1">
    <location>
        <begin position="260"/>
        <end position="339"/>
    </location>
</feature>
<dbReference type="GO" id="GO:1905762">
    <property type="term" value="F:CCR4-NOT complex binding"/>
    <property type="evidence" value="ECO:0007669"/>
    <property type="project" value="TreeGrafter"/>
</dbReference>
<name>A0A9P6ZXH1_9AGAM</name>
<feature type="domain" description="NYN" evidence="2">
    <location>
        <begin position="6"/>
        <end position="149"/>
    </location>
</feature>
<dbReference type="Pfam" id="PF01936">
    <property type="entry name" value="NYN"/>
    <property type="match status" value="1"/>
</dbReference>
<dbReference type="AlphaFoldDB" id="A0A9P6ZXH1"/>
<dbReference type="CDD" id="cd10910">
    <property type="entry name" value="PIN_limkain_b1_N_like"/>
    <property type="match status" value="1"/>
</dbReference>
<feature type="compositionally biased region" description="Polar residues" evidence="1">
    <location>
        <begin position="313"/>
        <end position="326"/>
    </location>
</feature>
<reference evidence="3" key="1">
    <citation type="journal article" date="2020" name="New Phytol.">
        <title>Comparative genomics reveals dynamic genome evolution in host specialist ectomycorrhizal fungi.</title>
        <authorList>
            <person name="Lofgren L.A."/>
            <person name="Nguyen N.H."/>
            <person name="Vilgalys R."/>
            <person name="Ruytinx J."/>
            <person name="Liao H.L."/>
            <person name="Branco S."/>
            <person name="Kuo A."/>
            <person name="LaButti K."/>
            <person name="Lipzen A."/>
            <person name="Andreopoulos W."/>
            <person name="Pangilinan J."/>
            <person name="Riley R."/>
            <person name="Hundley H."/>
            <person name="Na H."/>
            <person name="Barry K."/>
            <person name="Grigoriev I.V."/>
            <person name="Stajich J.E."/>
            <person name="Kennedy P.G."/>
        </authorList>
    </citation>
    <scope>NUCLEOTIDE SEQUENCE</scope>
    <source>
        <strain evidence="3">DOB743</strain>
    </source>
</reference>
<evidence type="ECO:0000256" key="1">
    <source>
        <dbReference type="SAM" id="MobiDB-lite"/>
    </source>
</evidence>
<dbReference type="InterPro" id="IPR024768">
    <property type="entry name" value="Marf1"/>
</dbReference>
<dbReference type="Gene3D" id="3.40.50.1010">
    <property type="entry name" value="5'-nuclease"/>
    <property type="match status" value="1"/>
</dbReference>
<accession>A0A9P6ZXH1</accession>
<evidence type="ECO:0000313" key="4">
    <source>
        <dbReference type="Proteomes" id="UP000714275"/>
    </source>
</evidence>
<dbReference type="Proteomes" id="UP000714275">
    <property type="component" value="Unassembled WGS sequence"/>
</dbReference>
<dbReference type="PANTHER" id="PTHR14379">
    <property type="entry name" value="LIMKAIN B LKAP"/>
    <property type="match status" value="1"/>
</dbReference>
<protein>
    <submittedName>
        <fullName evidence="3">NYN domain-containing protein</fullName>
    </submittedName>
</protein>
<dbReference type="GO" id="GO:0004540">
    <property type="term" value="F:RNA nuclease activity"/>
    <property type="evidence" value="ECO:0007669"/>
    <property type="project" value="InterPro"/>
</dbReference>
<comment type="caution">
    <text evidence="3">The sequence shown here is derived from an EMBL/GenBank/DDBJ whole genome shotgun (WGS) entry which is preliminary data.</text>
</comment>
<gene>
    <name evidence="3" type="ORF">EV702DRAFT_967885</name>
</gene>
<sequence>MSHHRKVAIFWDYENCSPPLYSQGHAIVNGIRRIAHVFGYVTSFKAYLDISSQSPKSVGFRSDLQSSGVSMTDCPHSGRKDVVDKMILVDMLAFANDHPSPATIILIAGDRDYAYAVSTLRLRQYNVVLIVPPAPNIPQSLESQASVVVDWNFAILGKRTEADTSPNSAPAAVPLSQPIDIDPTSAMLDNRIVMSDKAAVKDALGYSNRDGDHNSSTDKLTNVSISSPLSTKVDDPSHAQVANSAESYHTTGDAYIVNSALVNDSPPTPEHSVIPISSTSSSAPSPSTPSTPLTPSSLTPSSLTPSSSSIASNSEIGSQQATSVITDNKDKSSGCQAPLIDSESVEDKIRRLTPQKFLPLINQLLLARSKGILNLPRSDIANDLVRVDKDVYKRVGATKFADYALLAKEASIIEFGGGTTRSNSWITLHPRFRQELDAPKSSTPSTNHNDNPPTPQNNISVVPIPPCFQPLVTSLSKIHKSGLAKPFPSTVGLIIGPEIYSKSGASSLTEYFGQAVDAGVVQCGGNSGHAWVSLHPDVLSGKRSC</sequence>
<dbReference type="PANTHER" id="PTHR14379:SF3">
    <property type="entry name" value="MEIOSIS REGULATOR AND MRNA STABILITY FACTOR 1"/>
    <property type="match status" value="1"/>
</dbReference>
<dbReference type="GO" id="GO:0005777">
    <property type="term" value="C:peroxisome"/>
    <property type="evidence" value="ECO:0007669"/>
    <property type="project" value="InterPro"/>
</dbReference>
<evidence type="ECO:0000259" key="2">
    <source>
        <dbReference type="Pfam" id="PF01936"/>
    </source>
</evidence>
<proteinExistence type="predicted"/>
<dbReference type="EMBL" id="JABBWD010000015">
    <property type="protein sequence ID" value="KAG1778552.1"/>
    <property type="molecule type" value="Genomic_DNA"/>
</dbReference>
<dbReference type="OrthoDB" id="2690974at2759"/>
<dbReference type="InterPro" id="IPR021139">
    <property type="entry name" value="NYN"/>
</dbReference>
<feature type="compositionally biased region" description="Polar residues" evidence="1">
    <location>
        <begin position="440"/>
        <end position="460"/>
    </location>
</feature>
<keyword evidence="4" id="KW-1185">Reference proteome</keyword>
<feature type="compositionally biased region" description="Low complexity" evidence="1">
    <location>
        <begin position="274"/>
        <end position="312"/>
    </location>
</feature>
<dbReference type="GO" id="GO:0010468">
    <property type="term" value="P:regulation of gene expression"/>
    <property type="evidence" value="ECO:0007669"/>
    <property type="project" value="InterPro"/>
</dbReference>
<feature type="region of interest" description="Disordered" evidence="1">
    <location>
        <begin position="437"/>
        <end position="460"/>
    </location>
</feature>